<protein>
    <recommendedName>
        <fullName evidence="6">Glycine zipper 2TM domain-containing protein</fullName>
    </recommendedName>
</protein>
<dbReference type="InterPro" id="IPR051407">
    <property type="entry name" value="Bact_OM_lipoprot/Surf_antigen"/>
</dbReference>
<feature type="chain" id="PRO_5018323096" description="Glycine zipper 2TM domain-containing protein" evidence="3">
    <location>
        <begin position="22"/>
        <end position="210"/>
    </location>
</feature>
<evidence type="ECO:0000256" key="1">
    <source>
        <dbReference type="ARBA" id="ARBA00004370"/>
    </source>
</evidence>
<dbReference type="RefSeq" id="WP_117953628.1">
    <property type="nucleotide sequence ID" value="NZ_QRAN01000006.1"/>
</dbReference>
<evidence type="ECO:0000256" key="2">
    <source>
        <dbReference type="ARBA" id="ARBA00023136"/>
    </source>
</evidence>
<sequence length="210" mass="23503">MTRNYIIAVGIALLLPGIAQAHAGGHRDYEKRIEQHERKAEKHYRKARHHAARARAKARQARWESVRASRYGQVLSVQPLYQQGRGHSHSCRHWNEDYNPRHGAWVPTVVGGVIGSAIGYHIGEDHGDPEVATVAGGLLGAAAGHTLGRHAYDARHIRVSAACRPVAKGRYRARPLEYLVTYRYNGRIYRQHMDYDPGEWVKLNVGASPG</sequence>
<comment type="subcellular location">
    <subcellularLocation>
        <location evidence="1">Membrane</location>
    </subcellularLocation>
</comment>
<name>A0A3L7DY13_9GAMM</name>
<dbReference type="PANTHER" id="PTHR35603:SF2">
    <property type="entry name" value="OUTER MEMBRANE LIPOPROTEIN"/>
    <property type="match status" value="1"/>
</dbReference>
<dbReference type="PANTHER" id="PTHR35603">
    <property type="match status" value="1"/>
</dbReference>
<evidence type="ECO:0008006" key="6">
    <source>
        <dbReference type="Google" id="ProtNLM"/>
    </source>
</evidence>
<organism evidence="4 5">
    <name type="scientific">Seongchinamella sediminis</name>
    <dbReference type="NCBI Taxonomy" id="2283635"/>
    <lineage>
        <taxon>Bacteria</taxon>
        <taxon>Pseudomonadati</taxon>
        <taxon>Pseudomonadota</taxon>
        <taxon>Gammaproteobacteria</taxon>
        <taxon>Cellvibrionales</taxon>
        <taxon>Halieaceae</taxon>
        <taxon>Seongchinamella</taxon>
    </lineage>
</organism>
<dbReference type="Proteomes" id="UP000265509">
    <property type="component" value="Unassembled WGS sequence"/>
</dbReference>
<reference evidence="4 5" key="1">
    <citation type="submission" date="2018-07" db="EMBL/GenBank/DDBJ databases">
        <title>Halioglobus sp. genome submission.</title>
        <authorList>
            <person name="Ye M.-Q."/>
            <person name="Du Z.-J."/>
        </authorList>
    </citation>
    <scope>NUCLEOTIDE SEQUENCE [LARGE SCALE GENOMIC DNA]</scope>
    <source>
        <strain evidence="4 5">U0301</strain>
    </source>
</reference>
<keyword evidence="3" id="KW-0732">Signal</keyword>
<comment type="caution">
    <text evidence="4">The sequence shown here is derived from an EMBL/GenBank/DDBJ whole genome shotgun (WGS) entry which is preliminary data.</text>
</comment>
<evidence type="ECO:0000313" key="5">
    <source>
        <dbReference type="Proteomes" id="UP000265509"/>
    </source>
</evidence>
<evidence type="ECO:0000313" key="4">
    <source>
        <dbReference type="EMBL" id="RLQ22487.1"/>
    </source>
</evidence>
<evidence type="ECO:0000256" key="3">
    <source>
        <dbReference type="SAM" id="SignalP"/>
    </source>
</evidence>
<dbReference type="AlphaFoldDB" id="A0A3L7DY13"/>
<dbReference type="OrthoDB" id="8909257at2"/>
<accession>A0A3L7DY13</accession>
<keyword evidence="5" id="KW-1185">Reference proteome</keyword>
<gene>
    <name evidence="4" type="ORF">DWB85_07670</name>
</gene>
<feature type="signal peptide" evidence="3">
    <location>
        <begin position="1"/>
        <end position="21"/>
    </location>
</feature>
<dbReference type="GO" id="GO:0016020">
    <property type="term" value="C:membrane"/>
    <property type="evidence" value="ECO:0007669"/>
    <property type="project" value="UniProtKB-SubCell"/>
</dbReference>
<keyword evidence="2" id="KW-0472">Membrane</keyword>
<dbReference type="EMBL" id="QRAN01000006">
    <property type="protein sequence ID" value="RLQ22487.1"/>
    <property type="molecule type" value="Genomic_DNA"/>
</dbReference>
<proteinExistence type="predicted"/>